<organism evidence="1 2">
    <name type="scientific">Hymenobacter psychrotolerans DSM 18569</name>
    <dbReference type="NCBI Taxonomy" id="1121959"/>
    <lineage>
        <taxon>Bacteria</taxon>
        <taxon>Pseudomonadati</taxon>
        <taxon>Bacteroidota</taxon>
        <taxon>Cytophagia</taxon>
        <taxon>Cytophagales</taxon>
        <taxon>Hymenobacteraceae</taxon>
        <taxon>Hymenobacter</taxon>
    </lineage>
</organism>
<evidence type="ECO:0000313" key="2">
    <source>
        <dbReference type="Proteomes" id="UP000183947"/>
    </source>
</evidence>
<reference evidence="2" key="1">
    <citation type="submission" date="2016-11" db="EMBL/GenBank/DDBJ databases">
        <authorList>
            <person name="Varghese N."/>
            <person name="Submissions S."/>
        </authorList>
    </citation>
    <scope>NUCLEOTIDE SEQUENCE [LARGE SCALE GENOMIC DNA]</scope>
    <source>
        <strain evidence="2">DSM 18569</strain>
    </source>
</reference>
<protein>
    <recommendedName>
        <fullName evidence="3">MABP domain-containing protein</fullName>
    </recommendedName>
</protein>
<dbReference type="Gene3D" id="2.100.10.50">
    <property type="match status" value="2"/>
</dbReference>
<dbReference type="EMBL" id="FRAS01000008">
    <property type="protein sequence ID" value="SHK96837.1"/>
    <property type="molecule type" value="Genomic_DNA"/>
</dbReference>
<dbReference type="AlphaFoldDB" id="A0A1M6WSW0"/>
<dbReference type="STRING" id="1121959.SAMN02746009_01889"/>
<evidence type="ECO:0008006" key="3">
    <source>
        <dbReference type="Google" id="ProtNLM"/>
    </source>
</evidence>
<accession>A0A1M6WSW0</accession>
<sequence length="340" mass="37318">MNTVGLRVIIFHYNFNSEVCRQKQTSFRPYLWGGVLASCEKERNPAEPAIAQPTVAEISRGKMLDQFAKDKAWASFLQQIEHGQAKDPLGQYVSKDTYLDFAGNGPRPSRPKYNAYSRQATVSDNGSIAFNYVTPCSVDGEPCTGGGGSVPPTFISTEGMAPYSGPDNPNGYIYDLKLVAGPSPQPSPTGYTLLNLDLNDQAGGASIHLTFTRNPSTVENGKEYYESKPFATGPVSDIKVMTGCCSAPYPGLNYYDIWWYPSTGTNWGYNFWETLDLNNGAWGSHIWSYQSKATGRSAIEIGILSGDNDRIQPPSGWQKRPTDLNQGAGGKFIYFCVKSR</sequence>
<keyword evidence="2" id="KW-1185">Reference proteome</keyword>
<proteinExistence type="predicted"/>
<evidence type="ECO:0000313" key="1">
    <source>
        <dbReference type="EMBL" id="SHK96837.1"/>
    </source>
</evidence>
<name>A0A1M6WSW0_9BACT</name>
<dbReference type="Proteomes" id="UP000183947">
    <property type="component" value="Unassembled WGS sequence"/>
</dbReference>
<gene>
    <name evidence="1" type="ORF">SAMN02746009_01889</name>
</gene>